<dbReference type="Proteomes" id="UP001152797">
    <property type="component" value="Unassembled WGS sequence"/>
</dbReference>
<evidence type="ECO:0000313" key="9">
    <source>
        <dbReference type="Proteomes" id="UP001152797"/>
    </source>
</evidence>
<dbReference type="PROSITE" id="PS50097">
    <property type="entry name" value="BTB"/>
    <property type="match status" value="1"/>
</dbReference>
<dbReference type="Gene3D" id="3.30.710.10">
    <property type="entry name" value="Potassium Channel Kv1.1, Chain A"/>
    <property type="match status" value="1"/>
</dbReference>
<dbReference type="InterPro" id="IPR050186">
    <property type="entry name" value="TPT_transporter"/>
</dbReference>
<evidence type="ECO:0000256" key="2">
    <source>
        <dbReference type="ARBA" id="ARBA00022692"/>
    </source>
</evidence>
<sequence length="439" mass="49257">MPAKSPSNANVVTTREVRTRSCQVQDALRVEVLISPPERYPANVRICSQPVSKGKTGEGFRVRLIVVPNIPELVAVLHIAAPDDVKNSWICTNLMVTISVCKAKDLDFKISRSRVEKVCKDRPVTGVFRGLLKCSDMIDRDQGWLNDKGELQVQAEIRGLPSFSPTVDFSQELKVVTFRLAGDRCLYFDRRVLMGQSEYFREMLATSVWQESRTGEIDLSKDPQCTVESVSALLDYMTSNSFEAHGNTDLAFVVRMLADRYQLRQLVEEVDSQLESQLSRENVLSFFGRLIGSNSLLEAKCLKMLELDGQRILEQQEATLDQITEENPLLAKKLIQVLLQRGKKRAREAECSKEVSRVQQTFGSDDLLCRYQLSSFWVLSCVPPITHSVLNTLKRVVIIVVSIIVFRTPVTPQSAAGTAIAIGGVLLYSLTKAHYAKKK</sequence>
<protein>
    <submittedName>
        <fullName evidence="8">Phosphoenolpyruvate/phosphate translocator 3, chloroplastic (OsPPT3)</fullName>
    </submittedName>
</protein>
<dbReference type="AlphaFoldDB" id="A0A9P1FUR5"/>
<dbReference type="InterPro" id="IPR011333">
    <property type="entry name" value="SKP1/BTB/POZ_sf"/>
</dbReference>
<name>A0A9P1FUR5_9DINO</name>
<gene>
    <name evidence="6" type="ORF">C1SCF055_LOCUS14819</name>
</gene>
<dbReference type="InterPro" id="IPR037185">
    <property type="entry name" value="EmrE-like"/>
</dbReference>
<dbReference type="EMBL" id="CAMXCT020001179">
    <property type="protein sequence ID" value="CAL1140935.1"/>
    <property type="molecule type" value="Genomic_DNA"/>
</dbReference>
<dbReference type="InterPro" id="IPR004853">
    <property type="entry name" value="Sugar_P_trans_dom"/>
</dbReference>
<evidence type="ECO:0000313" key="8">
    <source>
        <dbReference type="EMBL" id="CAL4774872.1"/>
    </source>
</evidence>
<feature type="domain" description="BTB" evidence="5">
    <location>
        <begin position="174"/>
        <end position="246"/>
    </location>
</feature>
<dbReference type="InterPro" id="IPR000210">
    <property type="entry name" value="BTB/POZ_dom"/>
</dbReference>
<dbReference type="SUPFAM" id="SSF54695">
    <property type="entry name" value="POZ domain"/>
    <property type="match status" value="1"/>
</dbReference>
<keyword evidence="9" id="KW-1185">Reference proteome</keyword>
<evidence type="ECO:0000256" key="4">
    <source>
        <dbReference type="ARBA" id="ARBA00023136"/>
    </source>
</evidence>
<evidence type="ECO:0000313" key="7">
    <source>
        <dbReference type="EMBL" id="CAL1140935.1"/>
    </source>
</evidence>
<dbReference type="GO" id="GO:0016020">
    <property type="term" value="C:membrane"/>
    <property type="evidence" value="ECO:0007669"/>
    <property type="project" value="UniProtKB-SubCell"/>
</dbReference>
<evidence type="ECO:0000259" key="5">
    <source>
        <dbReference type="PROSITE" id="PS50097"/>
    </source>
</evidence>
<comment type="subcellular location">
    <subcellularLocation>
        <location evidence="1">Membrane</location>
        <topology evidence="1">Multi-pass membrane protein</topology>
    </subcellularLocation>
</comment>
<dbReference type="PANTHER" id="PTHR11132">
    <property type="entry name" value="SOLUTE CARRIER FAMILY 35"/>
    <property type="match status" value="1"/>
</dbReference>
<reference evidence="7" key="2">
    <citation type="submission" date="2024-04" db="EMBL/GenBank/DDBJ databases">
        <authorList>
            <person name="Chen Y."/>
            <person name="Shah S."/>
            <person name="Dougan E. K."/>
            <person name="Thang M."/>
            <person name="Chan C."/>
        </authorList>
    </citation>
    <scope>NUCLEOTIDE SEQUENCE [LARGE SCALE GENOMIC DNA]</scope>
</reference>
<dbReference type="Pfam" id="PF03151">
    <property type="entry name" value="TPT"/>
    <property type="match status" value="1"/>
</dbReference>
<accession>A0A9P1FUR5</accession>
<dbReference type="OrthoDB" id="413524at2759"/>
<evidence type="ECO:0000313" key="6">
    <source>
        <dbReference type="EMBL" id="CAI3987560.1"/>
    </source>
</evidence>
<organism evidence="6">
    <name type="scientific">Cladocopium goreaui</name>
    <dbReference type="NCBI Taxonomy" id="2562237"/>
    <lineage>
        <taxon>Eukaryota</taxon>
        <taxon>Sar</taxon>
        <taxon>Alveolata</taxon>
        <taxon>Dinophyceae</taxon>
        <taxon>Suessiales</taxon>
        <taxon>Symbiodiniaceae</taxon>
        <taxon>Cladocopium</taxon>
    </lineage>
</organism>
<keyword evidence="3" id="KW-1133">Transmembrane helix</keyword>
<keyword evidence="2" id="KW-0812">Transmembrane</keyword>
<dbReference type="EMBL" id="CAMXCT030001179">
    <property type="protein sequence ID" value="CAL4774872.1"/>
    <property type="molecule type" value="Genomic_DNA"/>
</dbReference>
<dbReference type="SUPFAM" id="SSF103481">
    <property type="entry name" value="Multidrug resistance efflux transporter EmrE"/>
    <property type="match status" value="1"/>
</dbReference>
<comment type="caution">
    <text evidence="6">The sequence shown here is derived from an EMBL/GenBank/DDBJ whole genome shotgun (WGS) entry which is preliminary data.</text>
</comment>
<reference evidence="6" key="1">
    <citation type="submission" date="2022-10" db="EMBL/GenBank/DDBJ databases">
        <authorList>
            <person name="Chen Y."/>
            <person name="Dougan E. K."/>
            <person name="Chan C."/>
            <person name="Rhodes N."/>
            <person name="Thang M."/>
        </authorList>
    </citation>
    <scope>NUCLEOTIDE SEQUENCE</scope>
</reference>
<dbReference type="Pfam" id="PF00651">
    <property type="entry name" value="BTB"/>
    <property type="match status" value="1"/>
</dbReference>
<evidence type="ECO:0000256" key="3">
    <source>
        <dbReference type="ARBA" id="ARBA00022989"/>
    </source>
</evidence>
<dbReference type="EMBL" id="CAMXCT010001179">
    <property type="protein sequence ID" value="CAI3987560.1"/>
    <property type="molecule type" value="Genomic_DNA"/>
</dbReference>
<keyword evidence="4" id="KW-0472">Membrane</keyword>
<proteinExistence type="predicted"/>
<evidence type="ECO:0000256" key="1">
    <source>
        <dbReference type="ARBA" id="ARBA00004141"/>
    </source>
</evidence>